<dbReference type="InterPro" id="IPR050693">
    <property type="entry name" value="Hsp70_NEF-Inhibitors"/>
</dbReference>
<evidence type="ECO:0000313" key="1">
    <source>
        <dbReference type="EMBL" id="CAG5111551.1"/>
    </source>
</evidence>
<dbReference type="InterPro" id="IPR011989">
    <property type="entry name" value="ARM-like"/>
</dbReference>
<evidence type="ECO:0000313" key="2">
    <source>
        <dbReference type="Proteomes" id="UP001158576"/>
    </source>
</evidence>
<dbReference type="Proteomes" id="UP001158576">
    <property type="component" value="Chromosome 2"/>
</dbReference>
<gene>
    <name evidence="1" type="ORF">OKIOD_LOCUS14614</name>
</gene>
<keyword evidence="2" id="KW-1185">Reference proteome</keyword>
<accession>A0ABN7T1Q4</accession>
<dbReference type="InterPro" id="IPR016024">
    <property type="entry name" value="ARM-type_fold"/>
</dbReference>
<dbReference type="PANTHER" id="PTHR19316">
    <property type="entry name" value="PROTEIN FOLDING REGULATOR"/>
    <property type="match status" value="1"/>
</dbReference>
<sequence length="265" mass="29490">MDPRFQGIWKLAVESMTEDPTTETDLSSRSAEELKWLKEVMDKIGKDQTSDVDLMLEALKDAKAGTEIADNLHAAAEFCEDIDFAEVAVNNGQAIGVALKYIPFKDGEIRAAAARLLAAISQNNEKVQEKTVTCLSLLLKIASEEKEAGALRFQLSAISSTARYNRKSIKQFFDLNGIKLLEQVLTDFSSDNKVLSRAIFMATCFYQQCDIVLEEEAGKTVDDGIKKEEIKELYTKHSIFDKAAQFVKSNDCNLSENASNLLKLK</sequence>
<reference evidence="1 2" key="1">
    <citation type="submission" date="2021-04" db="EMBL/GenBank/DDBJ databases">
        <authorList>
            <person name="Bliznina A."/>
        </authorList>
    </citation>
    <scope>NUCLEOTIDE SEQUENCE [LARGE SCALE GENOMIC DNA]</scope>
</reference>
<dbReference type="SUPFAM" id="SSF48371">
    <property type="entry name" value="ARM repeat"/>
    <property type="match status" value="1"/>
</dbReference>
<name>A0ABN7T1Q4_OIKDI</name>
<dbReference type="EMBL" id="OU015567">
    <property type="protein sequence ID" value="CAG5111551.1"/>
    <property type="molecule type" value="Genomic_DNA"/>
</dbReference>
<dbReference type="Gene3D" id="1.25.10.10">
    <property type="entry name" value="Leucine-rich Repeat Variant"/>
    <property type="match status" value="1"/>
</dbReference>
<dbReference type="PANTHER" id="PTHR19316:SF18">
    <property type="entry name" value="HSP70-BINDING PROTEIN 1"/>
    <property type="match status" value="1"/>
</dbReference>
<protein>
    <submittedName>
        <fullName evidence="1">Oidioi.mRNA.OKI2018_I69.chr2.g5849.t1.cds</fullName>
    </submittedName>
</protein>
<proteinExistence type="predicted"/>
<organism evidence="1 2">
    <name type="scientific">Oikopleura dioica</name>
    <name type="common">Tunicate</name>
    <dbReference type="NCBI Taxonomy" id="34765"/>
    <lineage>
        <taxon>Eukaryota</taxon>
        <taxon>Metazoa</taxon>
        <taxon>Chordata</taxon>
        <taxon>Tunicata</taxon>
        <taxon>Appendicularia</taxon>
        <taxon>Copelata</taxon>
        <taxon>Oikopleuridae</taxon>
        <taxon>Oikopleura</taxon>
    </lineage>
</organism>